<keyword evidence="2 6" id="KW-0732">Signal</keyword>
<comment type="subcellular location">
    <subcellularLocation>
        <location evidence="1">Membrane</location>
        <topology evidence="1">Single-pass membrane protein</topology>
    </subcellularLocation>
</comment>
<dbReference type="InterPro" id="IPR001245">
    <property type="entry name" value="Ser-Thr/Tyr_kinase_cat_dom"/>
</dbReference>
<dbReference type="SUPFAM" id="SSF56112">
    <property type="entry name" value="Protein kinase-like (PK-like)"/>
    <property type="match status" value="1"/>
</dbReference>
<dbReference type="Pfam" id="PF07714">
    <property type="entry name" value="PK_Tyr_Ser-Thr"/>
    <property type="match status" value="1"/>
</dbReference>
<evidence type="ECO:0000313" key="9">
    <source>
        <dbReference type="Proteomes" id="UP001187192"/>
    </source>
</evidence>
<keyword evidence="5" id="KW-0812">Transmembrane</keyword>
<dbReference type="Gene3D" id="3.30.200.20">
    <property type="entry name" value="Phosphorylase Kinase, domain 1"/>
    <property type="match status" value="1"/>
</dbReference>
<evidence type="ECO:0000256" key="6">
    <source>
        <dbReference type="SAM" id="SignalP"/>
    </source>
</evidence>
<dbReference type="PROSITE" id="PS50011">
    <property type="entry name" value="PROTEIN_KINASE_DOM"/>
    <property type="match status" value="1"/>
</dbReference>
<feature type="chain" id="PRO_5041690091" description="Protein kinase domain-containing protein" evidence="6">
    <location>
        <begin position="24"/>
        <end position="641"/>
    </location>
</feature>
<dbReference type="PANTHER" id="PTHR46008">
    <property type="entry name" value="LEAF RUST 10 DISEASE-RESISTANCE LOCUS RECEPTOR-LIKE PROTEIN KINASE-LIKE 1.4"/>
    <property type="match status" value="1"/>
</dbReference>
<evidence type="ECO:0000259" key="7">
    <source>
        <dbReference type="PROSITE" id="PS50011"/>
    </source>
</evidence>
<keyword evidence="4" id="KW-0067">ATP-binding</keyword>
<reference evidence="8" key="1">
    <citation type="submission" date="2023-07" db="EMBL/GenBank/DDBJ databases">
        <title>draft genome sequence of fig (Ficus carica).</title>
        <authorList>
            <person name="Takahashi T."/>
            <person name="Nishimura K."/>
        </authorList>
    </citation>
    <scope>NUCLEOTIDE SEQUENCE</scope>
</reference>
<gene>
    <name evidence="8" type="ORF">TIFTF001_011951</name>
</gene>
<evidence type="ECO:0000313" key="8">
    <source>
        <dbReference type="EMBL" id="GMN42741.1"/>
    </source>
</evidence>
<dbReference type="FunFam" id="3.30.200.20:FF:000777">
    <property type="entry name" value="probably inactive receptor-like protein kinase At2g46850"/>
    <property type="match status" value="1"/>
</dbReference>
<dbReference type="GO" id="GO:0016020">
    <property type="term" value="C:membrane"/>
    <property type="evidence" value="ECO:0007669"/>
    <property type="project" value="UniProtKB-SubCell"/>
</dbReference>
<dbReference type="GO" id="GO:0005524">
    <property type="term" value="F:ATP binding"/>
    <property type="evidence" value="ECO:0007669"/>
    <property type="project" value="UniProtKB-KW"/>
</dbReference>
<evidence type="ECO:0000256" key="3">
    <source>
        <dbReference type="ARBA" id="ARBA00022741"/>
    </source>
</evidence>
<keyword evidence="5" id="KW-1133">Transmembrane helix</keyword>
<organism evidence="8 9">
    <name type="scientific">Ficus carica</name>
    <name type="common">Common fig</name>
    <dbReference type="NCBI Taxonomy" id="3494"/>
    <lineage>
        <taxon>Eukaryota</taxon>
        <taxon>Viridiplantae</taxon>
        <taxon>Streptophyta</taxon>
        <taxon>Embryophyta</taxon>
        <taxon>Tracheophyta</taxon>
        <taxon>Spermatophyta</taxon>
        <taxon>Magnoliopsida</taxon>
        <taxon>eudicotyledons</taxon>
        <taxon>Gunneridae</taxon>
        <taxon>Pentapetalae</taxon>
        <taxon>rosids</taxon>
        <taxon>fabids</taxon>
        <taxon>Rosales</taxon>
        <taxon>Moraceae</taxon>
        <taxon>Ficeae</taxon>
        <taxon>Ficus</taxon>
    </lineage>
</organism>
<feature type="signal peptide" evidence="6">
    <location>
        <begin position="1"/>
        <end position="23"/>
    </location>
</feature>
<proteinExistence type="predicted"/>
<name>A0AA88AML5_FICCA</name>
<dbReference type="InterPro" id="IPR011009">
    <property type="entry name" value="Kinase-like_dom_sf"/>
</dbReference>
<dbReference type="InterPro" id="IPR000719">
    <property type="entry name" value="Prot_kinase_dom"/>
</dbReference>
<dbReference type="GO" id="GO:0030247">
    <property type="term" value="F:polysaccharide binding"/>
    <property type="evidence" value="ECO:0007669"/>
    <property type="project" value="InterPro"/>
</dbReference>
<dbReference type="Gene3D" id="1.10.510.10">
    <property type="entry name" value="Transferase(Phosphotransferase) domain 1"/>
    <property type="match status" value="1"/>
</dbReference>
<feature type="domain" description="Protein kinase" evidence="7">
    <location>
        <begin position="349"/>
        <end position="628"/>
    </location>
</feature>
<dbReference type="InterPro" id="IPR025287">
    <property type="entry name" value="WAK_GUB"/>
</dbReference>
<dbReference type="Pfam" id="PF13947">
    <property type="entry name" value="GUB_WAK_bind"/>
    <property type="match status" value="1"/>
</dbReference>
<dbReference type="AlphaFoldDB" id="A0AA88AML5"/>
<comment type="caution">
    <text evidence="8">The sequence shown here is derived from an EMBL/GenBank/DDBJ whole genome shotgun (WGS) entry which is preliminary data.</text>
</comment>
<evidence type="ECO:0000256" key="2">
    <source>
        <dbReference type="ARBA" id="ARBA00022729"/>
    </source>
</evidence>
<evidence type="ECO:0000256" key="4">
    <source>
        <dbReference type="ARBA" id="ARBA00022840"/>
    </source>
</evidence>
<dbReference type="Proteomes" id="UP001187192">
    <property type="component" value="Unassembled WGS sequence"/>
</dbReference>
<feature type="transmembrane region" description="Helical" evidence="5">
    <location>
        <begin position="283"/>
        <end position="306"/>
    </location>
</feature>
<dbReference type="GO" id="GO:0004672">
    <property type="term" value="F:protein kinase activity"/>
    <property type="evidence" value="ECO:0007669"/>
    <property type="project" value="InterPro"/>
</dbReference>
<dbReference type="PANTHER" id="PTHR46008:SF20">
    <property type="entry name" value="PROTEIN KINASE DOMAIN-CONTAINING PROTEIN"/>
    <property type="match status" value="1"/>
</dbReference>
<evidence type="ECO:0000256" key="1">
    <source>
        <dbReference type="ARBA" id="ARBA00004167"/>
    </source>
</evidence>
<dbReference type="EMBL" id="BTGU01000015">
    <property type="protein sequence ID" value="GMN42741.1"/>
    <property type="molecule type" value="Genomic_DNA"/>
</dbReference>
<keyword evidence="9" id="KW-1185">Reference proteome</keyword>
<evidence type="ECO:0000256" key="5">
    <source>
        <dbReference type="SAM" id="Phobius"/>
    </source>
</evidence>
<keyword evidence="3" id="KW-0547">Nucleotide-binding</keyword>
<sequence length="641" mass="71513">MFPLLLTCFILLRVISYFPFSNSLHEQQLLVQPLVVPNECSDKCGELKIPFPFHLNSSCGSISNAFRLSCLNSTALYLILGSEKYRVLEFYSDGLLVDFPGLPSCRQYNDLNSFGFEGNDHFGVSEDNVIGLYDCEDSSLCKAECETVDLPGCDGSGSSSSPACCYPLSDHSVWRFGDKFSVFSKFGCRGFSSWVVLRTTNSGKRGVKLEWAVPRNSSKSVCASNAYIANATSIRGGVRCLCQEGFVGDGFANGNGCIKSCFKDSKEQYGNDCENKKHNDKKLVIIGGVLSSAFIVASFIALFYLLKRPIKPGEFDAEQANFHRDISFRKACRTRLFTYHELEEATKGFEEGRKLVQGTNGAMYAGVLQDGLHIAVHKIQCENERDLIQVLSQIEILSSVLHRNLARLLGCCIDLAYMPLVVYEYPENGTLEEHLHQRRELKTGLDWNKRLNIIAETANVLAFLHYEVSPPIFHRDLKSGSIFLDKNFSVKIAGFGLLIPSPWDSQKNHESTRFQKNDVCDMGMVLLEIIAGSNRLDLQTLALQKIRSGKVEEIVDPLLYHHEQPSFRREQMEIVADLAMRCLLFGGDGKLGMVDVARELAQITKDNVEGVSKRGPALEETFSNSSLLQMISMSPDSIYLP</sequence>
<keyword evidence="5" id="KW-0472">Membrane</keyword>
<protein>
    <recommendedName>
        <fullName evidence="7">Protein kinase domain-containing protein</fullName>
    </recommendedName>
</protein>
<accession>A0AA88AML5</accession>